<dbReference type="AlphaFoldDB" id="A0A9X6LP92"/>
<dbReference type="RefSeq" id="WP_086401234.1">
    <property type="nucleotide sequence ID" value="NZ_MOOP01000071.1"/>
</dbReference>
<reference evidence="1 2" key="1">
    <citation type="submission" date="2016-10" db="EMBL/GenBank/DDBJ databases">
        <title>Comparative genomics of Bacillus thuringiensis reveals a path to pathogens against multiple invertebrate hosts.</title>
        <authorList>
            <person name="Zheng J."/>
            <person name="Gao Q."/>
            <person name="Liu H."/>
            <person name="Peng D."/>
            <person name="Ruan L."/>
            <person name="Sun M."/>
        </authorList>
    </citation>
    <scope>NUCLEOTIDE SEQUENCE [LARGE SCALE GENOMIC DNA]</scope>
    <source>
        <strain evidence="1">BGSC 4BW1</strain>
    </source>
</reference>
<organism evidence="1 2">
    <name type="scientific">Bacillus thuringiensis serovar iberica</name>
    <dbReference type="NCBI Taxonomy" id="180866"/>
    <lineage>
        <taxon>Bacteria</taxon>
        <taxon>Bacillati</taxon>
        <taxon>Bacillota</taxon>
        <taxon>Bacilli</taxon>
        <taxon>Bacillales</taxon>
        <taxon>Bacillaceae</taxon>
        <taxon>Bacillus</taxon>
        <taxon>Bacillus cereus group</taxon>
    </lineage>
</organism>
<dbReference type="Proteomes" id="UP000195120">
    <property type="component" value="Unassembled WGS sequence"/>
</dbReference>
<gene>
    <name evidence="1" type="ORF">BK741_11490</name>
</gene>
<protein>
    <submittedName>
        <fullName evidence="1">Uncharacterized protein</fullName>
    </submittedName>
</protein>
<dbReference type="EMBL" id="MOOP01000071">
    <property type="protein sequence ID" value="OUB49867.1"/>
    <property type="molecule type" value="Genomic_DNA"/>
</dbReference>
<name>A0A9X6LP92_BACTU</name>
<evidence type="ECO:0000313" key="1">
    <source>
        <dbReference type="EMBL" id="OUB49867.1"/>
    </source>
</evidence>
<accession>A0A9X6LP92</accession>
<proteinExistence type="predicted"/>
<sequence>MCRRANDGYGYNGLYGNRRPFRHSILGFLEKLSPGSCIVIQFDCQPPVTATFHDIFPCEDTISVSGLDGFDNCSGLTYIAIDKINAVSVLSNCPRPC</sequence>
<evidence type="ECO:0000313" key="2">
    <source>
        <dbReference type="Proteomes" id="UP000195120"/>
    </source>
</evidence>
<comment type="caution">
    <text evidence="1">The sequence shown here is derived from an EMBL/GenBank/DDBJ whole genome shotgun (WGS) entry which is preliminary data.</text>
</comment>